<dbReference type="EMBL" id="BMEG01000017">
    <property type="protein sequence ID" value="GGD96757.1"/>
    <property type="molecule type" value="Genomic_DNA"/>
</dbReference>
<dbReference type="AlphaFoldDB" id="A0A069NG93"/>
<dbReference type="RefSeq" id="WP_035970138.1">
    <property type="nucleotide sequence ID" value="NZ_BMEG01000017.1"/>
</dbReference>
<proteinExistence type="predicted"/>
<evidence type="ECO:0000313" key="1">
    <source>
        <dbReference type="EMBL" id="GGD96757.1"/>
    </source>
</evidence>
<reference evidence="2 3" key="2">
    <citation type="submission" date="2014-03" db="EMBL/GenBank/DDBJ databases">
        <title>Draft Genome Sequences of Four Burkholderia Strains.</title>
        <authorList>
            <person name="Liu X.Y."/>
            <person name="Li C.X."/>
            <person name="Xu J.H."/>
        </authorList>
    </citation>
    <scope>NUCLEOTIDE SEQUENCE [LARGE SCALE GENOMIC DNA]</scope>
    <source>
        <strain evidence="2 3">R27</strain>
    </source>
</reference>
<evidence type="ECO:0000313" key="2">
    <source>
        <dbReference type="EMBL" id="KDR26694.1"/>
    </source>
</evidence>
<protein>
    <submittedName>
        <fullName evidence="2">Uncharacterized protein</fullName>
    </submittedName>
</protein>
<name>A0A069NG93_9BURK</name>
<reference evidence="1" key="1">
    <citation type="journal article" date="2014" name="Int. J. Syst. Evol. Microbiol.">
        <title>Complete genome of a new Firmicutes species belonging to the dominant human colonic microbiota ('Ruminococcus bicirculans') reveals two chromosomes and a selective capacity to utilize plant glucans.</title>
        <authorList>
            <consortium name="NISC Comparative Sequencing Program"/>
            <person name="Wegmann U."/>
            <person name="Louis P."/>
            <person name="Goesmann A."/>
            <person name="Henrissat B."/>
            <person name="Duncan S.H."/>
            <person name="Flint H.J."/>
        </authorList>
    </citation>
    <scope>NUCLEOTIDE SEQUENCE</scope>
    <source>
        <strain evidence="1">CGMCC 1.11013</strain>
    </source>
</reference>
<sequence>MRRLRDLDSKARQFVFAARLNQGSHFSHSVGDCGAGGCSRSRFALASRSRSRSELLRRRLGGGFDGGRGAFRRADPDARVDQRCRDERIKRRFLAGRFENFSDDR</sequence>
<accession>A0A069NG93</accession>
<dbReference type="Proteomes" id="UP000597138">
    <property type="component" value="Unassembled WGS sequence"/>
</dbReference>
<keyword evidence="4" id="KW-1185">Reference proteome</keyword>
<evidence type="ECO:0000313" key="4">
    <source>
        <dbReference type="Proteomes" id="UP000597138"/>
    </source>
</evidence>
<dbReference type="EMBL" id="JFHE01000051">
    <property type="protein sequence ID" value="KDR26694.1"/>
    <property type="molecule type" value="Genomic_DNA"/>
</dbReference>
<reference evidence="1" key="4">
    <citation type="submission" date="2024-05" db="EMBL/GenBank/DDBJ databases">
        <authorList>
            <person name="Sun Q."/>
            <person name="Zhou Y."/>
        </authorList>
    </citation>
    <scope>NUCLEOTIDE SEQUENCE</scope>
    <source>
        <strain evidence="1">CGMCC 1.11013</strain>
    </source>
</reference>
<gene>
    <name evidence="2" type="ORF">BG57_25990</name>
    <name evidence="1" type="ORF">GCM10010985_59320</name>
</gene>
<comment type="caution">
    <text evidence="2">The sequence shown here is derived from an EMBL/GenBank/DDBJ whole genome shotgun (WGS) entry which is preliminary data.</text>
</comment>
<reference evidence="4" key="3">
    <citation type="journal article" date="2019" name="Int. J. Syst. Evol. Microbiol.">
        <title>The Global Catalogue of Microorganisms (GCM) 10K type strain sequencing project: providing services to taxonomists for standard genome sequencing and annotation.</title>
        <authorList>
            <consortium name="The Broad Institute Genomics Platform"/>
            <consortium name="The Broad Institute Genome Sequencing Center for Infectious Disease"/>
            <person name="Wu L."/>
            <person name="Ma J."/>
        </authorList>
    </citation>
    <scope>NUCLEOTIDE SEQUENCE [LARGE SCALE GENOMIC DNA]</scope>
    <source>
        <strain evidence="4">CGMCC 1.11013</strain>
    </source>
</reference>
<organism evidence="2 3">
    <name type="scientific">Caballeronia grimmiae</name>
    <dbReference type="NCBI Taxonomy" id="1071679"/>
    <lineage>
        <taxon>Bacteria</taxon>
        <taxon>Pseudomonadati</taxon>
        <taxon>Pseudomonadota</taxon>
        <taxon>Betaproteobacteria</taxon>
        <taxon>Burkholderiales</taxon>
        <taxon>Burkholderiaceae</taxon>
        <taxon>Caballeronia</taxon>
    </lineage>
</organism>
<evidence type="ECO:0000313" key="3">
    <source>
        <dbReference type="Proteomes" id="UP000027439"/>
    </source>
</evidence>
<dbReference type="Proteomes" id="UP000027439">
    <property type="component" value="Unassembled WGS sequence"/>
</dbReference>